<dbReference type="CDD" id="cd07247">
    <property type="entry name" value="SgaA_N_like"/>
    <property type="match status" value="1"/>
</dbReference>
<organism evidence="2 3">
    <name type="scientific">Prauserella halophila</name>
    <dbReference type="NCBI Taxonomy" id="185641"/>
    <lineage>
        <taxon>Bacteria</taxon>
        <taxon>Bacillati</taxon>
        <taxon>Actinomycetota</taxon>
        <taxon>Actinomycetes</taxon>
        <taxon>Pseudonocardiales</taxon>
        <taxon>Pseudonocardiaceae</taxon>
        <taxon>Prauserella</taxon>
    </lineage>
</organism>
<dbReference type="InterPro" id="IPR029068">
    <property type="entry name" value="Glyas_Bleomycin-R_OHBP_Dase"/>
</dbReference>
<dbReference type="InterPro" id="IPR004360">
    <property type="entry name" value="Glyas_Fos-R_dOase_dom"/>
</dbReference>
<dbReference type="Gene3D" id="3.10.180.10">
    <property type="entry name" value="2,3-Dihydroxybiphenyl 1,2-Dioxygenase, domain 1"/>
    <property type="match status" value="1"/>
</dbReference>
<dbReference type="PANTHER" id="PTHR33993:SF1">
    <property type="entry name" value="GLYOXALASE FAMILY PROTEIN"/>
    <property type="match status" value="1"/>
</dbReference>
<protein>
    <submittedName>
        <fullName evidence="2">VOC family protein</fullName>
    </submittedName>
</protein>
<dbReference type="PANTHER" id="PTHR33993">
    <property type="entry name" value="GLYOXALASE-RELATED"/>
    <property type="match status" value="1"/>
</dbReference>
<proteinExistence type="predicted"/>
<dbReference type="Pfam" id="PF00903">
    <property type="entry name" value="Glyoxalase"/>
    <property type="match status" value="1"/>
</dbReference>
<sequence>MADIARNTHHALDYVELPVTDFDAVKAFYGDAFGWRFTDYGPGPAYVGIRGASGDTAEVGGFRKEDQVTPGGPLVLLYSTDLEASLRAVREAGGEITQEPFDFPGGRRFHFRDPAGNELGVWTAA</sequence>
<evidence type="ECO:0000313" key="2">
    <source>
        <dbReference type="EMBL" id="GAA1254193.1"/>
    </source>
</evidence>
<dbReference type="Proteomes" id="UP001500653">
    <property type="component" value="Unassembled WGS sequence"/>
</dbReference>
<feature type="domain" description="VOC" evidence="1">
    <location>
        <begin position="11"/>
        <end position="124"/>
    </location>
</feature>
<dbReference type="SUPFAM" id="SSF54593">
    <property type="entry name" value="Glyoxalase/Bleomycin resistance protein/Dihydroxybiphenyl dioxygenase"/>
    <property type="match status" value="1"/>
</dbReference>
<evidence type="ECO:0000259" key="1">
    <source>
        <dbReference type="PROSITE" id="PS51819"/>
    </source>
</evidence>
<accession>A0ABN1WLE2</accession>
<reference evidence="2 3" key="1">
    <citation type="journal article" date="2019" name="Int. J. Syst. Evol. Microbiol.">
        <title>The Global Catalogue of Microorganisms (GCM) 10K type strain sequencing project: providing services to taxonomists for standard genome sequencing and annotation.</title>
        <authorList>
            <consortium name="The Broad Institute Genomics Platform"/>
            <consortium name="The Broad Institute Genome Sequencing Center for Infectious Disease"/>
            <person name="Wu L."/>
            <person name="Ma J."/>
        </authorList>
    </citation>
    <scope>NUCLEOTIDE SEQUENCE [LARGE SCALE GENOMIC DNA]</scope>
    <source>
        <strain evidence="2 3">JCM 13023</strain>
    </source>
</reference>
<dbReference type="InterPro" id="IPR037523">
    <property type="entry name" value="VOC_core"/>
</dbReference>
<dbReference type="RefSeq" id="WP_253864349.1">
    <property type="nucleotide sequence ID" value="NZ_BAAALN010000021.1"/>
</dbReference>
<name>A0ABN1WLE2_9PSEU</name>
<gene>
    <name evidence="2" type="ORF">GCM10009676_46730</name>
</gene>
<keyword evidence="3" id="KW-1185">Reference proteome</keyword>
<dbReference type="PROSITE" id="PS51819">
    <property type="entry name" value="VOC"/>
    <property type="match status" value="1"/>
</dbReference>
<evidence type="ECO:0000313" key="3">
    <source>
        <dbReference type="Proteomes" id="UP001500653"/>
    </source>
</evidence>
<dbReference type="InterPro" id="IPR052164">
    <property type="entry name" value="Anthracycline_SecMetBiosynth"/>
</dbReference>
<comment type="caution">
    <text evidence="2">The sequence shown here is derived from an EMBL/GenBank/DDBJ whole genome shotgun (WGS) entry which is preliminary data.</text>
</comment>
<dbReference type="EMBL" id="BAAALN010000021">
    <property type="protein sequence ID" value="GAA1254193.1"/>
    <property type="molecule type" value="Genomic_DNA"/>
</dbReference>